<dbReference type="STRING" id="2309.CF15_05650"/>
<protein>
    <recommendedName>
        <fullName evidence="3">HTH marR-type domain-containing protein</fullName>
    </recommendedName>
</protein>
<gene>
    <name evidence="1" type="ORF">CF15_05650</name>
</gene>
<organism evidence="1 2">
    <name type="scientific">Pyrodictium occultum</name>
    <dbReference type="NCBI Taxonomy" id="2309"/>
    <lineage>
        <taxon>Archaea</taxon>
        <taxon>Thermoproteota</taxon>
        <taxon>Thermoprotei</taxon>
        <taxon>Desulfurococcales</taxon>
        <taxon>Pyrodictiaceae</taxon>
        <taxon>Pyrodictium</taxon>
    </lineage>
</organism>
<proteinExistence type="predicted"/>
<evidence type="ECO:0000313" key="1">
    <source>
        <dbReference type="EMBL" id="KSW12237.1"/>
    </source>
</evidence>
<dbReference type="EMBL" id="LNTB01000001">
    <property type="protein sequence ID" value="KSW12237.1"/>
    <property type="molecule type" value="Genomic_DNA"/>
</dbReference>
<dbReference type="InterPro" id="IPR036388">
    <property type="entry name" value="WH-like_DNA-bd_sf"/>
</dbReference>
<dbReference type="CDD" id="cd00090">
    <property type="entry name" value="HTH_ARSR"/>
    <property type="match status" value="1"/>
</dbReference>
<sequence length="82" mass="8881">MPSRHSGLDEIDLAILRALKEIGGPARPKEIAERAGLDARRVAAKMRKLVRLGLVERTGEGLYSITEEGARQAEAEAPEMSA</sequence>
<dbReference type="SUPFAM" id="SSF46785">
    <property type="entry name" value="Winged helix' DNA-binding domain"/>
    <property type="match status" value="1"/>
</dbReference>
<dbReference type="OrthoDB" id="285635at2157"/>
<comment type="caution">
    <text evidence="1">The sequence shown here is derived from an EMBL/GenBank/DDBJ whole genome shotgun (WGS) entry which is preliminary data.</text>
</comment>
<dbReference type="RefSeq" id="WP_058370917.1">
    <property type="nucleotide sequence ID" value="NZ_LNTB01000001.1"/>
</dbReference>
<name>A0A0V8RW25_PYROC</name>
<evidence type="ECO:0000313" key="2">
    <source>
        <dbReference type="Proteomes" id="UP000053352"/>
    </source>
</evidence>
<dbReference type="Proteomes" id="UP000053352">
    <property type="component" value="Unassembled WGS sequence"/>
</dbReference>
<keyword evidence="2" id="KW-1185">Reference proteome</keyword>
<accession>A0A0V8RW25</accession>
<dbReference type="Pfam" id="PF13412">
    <property type="entry name" value="HTH_24"/>
    <property type="match status" value="1"/>
</dbReference>
<dbReference type="InterPro" id="IPR036390">
    <property type="entry name" value="WH_DNA-bd_sf"/>
</dbReference>
<dbReference type="Gene3D" id="1.10.10.10">
    <property type="entry name" value="Winged helix-like DNA-binding domain superfamily/Winged helix DNA-binding domain"/>
    <property type="match status" value="1"/>
</dbReference>
<dbReference type="AlphaFoldDB" id="A0A0V8RW25"/>
<reference evidence="1 2" key="1">
    <citation type="submission" date="2015-11" db="EMBL/GenBank/DDBJ databases">
        <title>Genome sequence of Pyrodictium occultum PL-19, a marine hyperthermophilic archaeon isolated from Volcano, Italy.</title>
        <authorList>
            <person name="Utturkar S."/>
            <person name="Huber H."/>
            <person name="Leptihn S."/>
            <person name="Brown S."/>
            <person name="Stetter K.O."/>
            <person name="Podar M."/>
        </authorList>
    </citation>
    <scope>NUCLEOTIDE SEQUENCE [LARGE SCALE GENOMIC DNA]</scope>
    <source>
        <strain evidence="1 2">PL-19</strain>
    </source>
</reference>
<dbReference type="InterPro" id="IPR011991">
    <property type="entry name" value="ArsR-like_HTH"/>
</dbReference>
<evidence type="ECO:0008006" key="3">
    <source>
        <dbReference type="Google" id="ProtNLM"/>
    </source>
</evidence>